<organism evidence="1 2">
    <name type="scientific">Racocetra persica</name>
    <dbReference type="NCBI Taxonomy" id="160502"/>
    <lineage>
        <taxon>Eukaryota</taxon>
        <taxon>Fungi</taxon>
        <taxon>Fungi incertae sedis</taxon>
        <taxon>Mucoromycota</taxon>
        <taxon>Glomeromycotina</taxon>
        <taxon>Glomeromycetes</taxon>
        <taxon>Diversisporales</taxon>
        <taxon>Gigasporaceae</taxon>
        <taxon>Racocetra</taxon>
    </lineage>
</organism>
<accession>A0ACA9RAC5</accession>
<gene>
    <name evidence="1" type="ORF">RPERSI_LOCUS17948</name>
</gene>
<keyword evidence="2" id="KW-1185">Reference proteome</keyword>
<feature type="non-terminal residue" evidence="1">
    <location>
        <position position="1"/>
    </location>
</feature>
<evidence type="ECO:0000313" key="1">
    <source>
        <dbReference type="EMBL" id="CAG8783493.1"/>
    </source>
</evidence>
<name>A0ACA9RAC5_9GLOM</name>
<dbReference type="EMBL" id="CAJVQC010046731">
    <property type="protein sequence ID" value="CAG8783493.1"/>
    <property type="molecule type" value="Genomic_DNA"/>
</dbReference>
<sequence length="54" mass="6511">KREKFNWDSQKAEDKKIQGLEKIIISDLYQLMQLNDKNIDLSHEPDNCEDNKKY</sequence>
<reference evidence="1" key="1">
    <citation type="submission" date="2021-06" db="EMBL/GenBank/DDBJ databases">
        <authorList>
            <person name="Kallberg Y."/>
            <person name="Tangrot J."/>
            <person name="Rosling A."/>
        </authorList>
    </citation>
    <scope>NUCLEOTIDE SEQUENCE</scope>
    <source>
        <strain evidence="1">MA461A</strain>
    </source>
</reference>
<evidence type="ECO:0000313" key="2">
    <source>
        <dbReference type="Proteomes" id="UP000789920"/>
    </source>
</evidence>
<feature type="non-terminal residue" evidence="1">
    <location>
        <position position="54"/>
    </location>
</feature>
<dbReference type="Proteomes" id="UP000789920">
    <property type="component" value="Unassembled WGS sequence"/>
</dbReference>
<proteinExistence type="predicted"/>
<comment type="caution">
    <text evidence="1">The sequence shown here is derived from an EMBL/GenBank/DDBJ whole genome shotgun (WGS) entry which is preliminary data.</text>
</comment>
<protein>
    <submittedName>
        <fullName evidence="1">20115_t:CDS:1</fullName>
    </submittedName>
</protein>